<sequence>MDLTHGFIHLLKVSSAGR</sequence>
<reference evidence="1" key="1">
    <citation type="submission" date="2014-11" db="EMBL/GenBank/DDBJ databases">
        <authorList>
            <person name="Amaro Gonzalez C."/>
        </authorList>
    </citation>
    <scope>NUCLEOTIDE SEQUENCE</scope>
</reference>
<accession>A0A0E9PU47</accession>
<protein>
    <submittedName>
        <fullName evidence="1">Uncharacterized protein</fullName>
    </submittedName>
</protein>
<dbReference type="EMBL" id="GBXM01100957">
    <property type="protein sequence ID" value="JAH07620.1"/>
    <property type="molecule type" value="Transcribed_RNA"/>
</dbReference>
<proteinExistence type="predicted"/>
<reference evidence="1" key="2">
    <citation type="journal article" date="2015" name="Fish Shellfish Immunol.">
        <title>Early steps in the European eel (Anguilla anguilla)-Vibrio vulnificus interaction in the gills: Role of the RtxA13 toxin.</title>
        <authorList>
            <person name="Callol A."/>
            <person name="Pajuelo D."/>
            <person name="Ebbesson L."/>
            <person name="Teles M."/>
            <person name="MacKenzie S."/>
            <person name="Amaro C."/>
        </authorList>
    </citation>
    <scope>NUCLEOTIDE SEQUENCE</scope>
</reference>
<evidence type="ECO:0000313" key="1">
    <source>
        <dbReference type="EMBL" id="JAH07620.1"/>
    </source>
</evidence>
<organism evidence="1">
    <name type="scientific">Anguilla anguilla</name>
    <name type="common">European freshwater eel</name>
    <name type="synonym">Muraena anguilla</name>
    <dbReference type="NCBI Taxonomy" id="7936"/>
    <lineage>
        <taxon>Eukaryota</taxon>
        <taxon>Metazoa</taxon>
        <taxon>Chordata</taxon>
        <taxon>Craniata</taxon>
        <taxon>Vertebrata</taxon>
        <taxon>Euteleostomi</taxon>
        <taxon>Actinopterygii</taxon>
        <taxon>Neopterygii</taxon>
        <taxon>Teleostei</taxon>
        <taxon>Anguilliformes</taxon>
        <taxon>Anguillidae</taxon>
        <taxon>Anguilla</taxon>
    </lineage>
</organism>
<name>A0A0E9PU47_ANGAN</name>
<dbReference type="AlphaFoldDB" id="A0A0E9PU47"/>